<keyword evidence="3" id="KW-0472">Membrane</keyword>
<accession>A0ABD3TI88</accession>
<dbReference type="Gene3D" id="2.60.120.200">
    <property type="match status" value="7"/>
</dbReference>
<evidence type="ECO:0000259" key="4">
    <source>
        <dbReference type="PROSITE" id="PS50060"/>
    </source>
</evidence>
<feature type="transmembrane region" description="Helical" evidence="3">
    <location>
        <begin position="1056"/>
        <end position="1080"/>
    </location>
</feature>
<dbReference type="PROSITE" id="PS00740">
    <property type="entry name" value="MAM_1"/>
    <property type="match status" value="1"/>
</dbReference>
<dbReference type="InterPro" id="IPR051560">
    <property type="entry name" value="MAM_domain-containing"/>
</dbReference>
<name>A0ABD3TI88_SINWO</name>
<sequence length="1294" mass="145750">MLDRPLGHYLYLESTGSKAGNNAMLQSLLMLRNVDSCFQFWYHSLGVTAGTLNVYIKVGSARLRLIWTTSGDQGDQWHMARLNISVQNDYLLVMEAVRGSGQFGDIAIDDVRIIKGRCSDAEDNLNCDFETGLCGWRQAIDDQFNFLWYMGQTPSTITGPDVDHTLGTDKGHYLYLESGGRNFTDAARLESSLITNSTPKCLQFWYHMYGVHVHELNVYLKTESSLGKPVWTQTGQLGNMWVLGLVTVQKSEPYRVVIEAMRGPLFKADIAIDDLVISEGNCFDCNFESSSCSWSTNKTGFVWTRTRWNDIKGSNYSLILMPQRNQPVQDTVELPPIFSYDIHCLKFRFIMTHNSGTLRVSLKSRGDYQEIWKFKPDREMTWQTVSLDISRQVKYQIVFNGSLGIGDRGIIAIDDVTVIPGSCFNCDFEKPGCFCSIYTENRPQWTCIRPLIQNVQDNVLLNDMGHLQHVHYLSSSSEEKANLTGPVTSISGPACLRFRYSSPLLAISIPVLRIYLQPLDRMVPLLLGKYNGTENVWKSEHMEIETSEAFQIVLDAVNTVSIDDISVLMGSCIDCNFESDACGWIQNGSGSPVWQLVNTSSFDISTRENAMGIYFTSSSIARTSSMRSNLIYPGPQRCLTFRYMMSGGSGITLSVNISQPGIPGFKVWSYRNKVSKSTWQRGYVDIIVHGEAYVIFEGSSTVGGTEWISVDDIMLTMGSCLVCSFERDLCNWQQSAADDLDWVRFRGETSTPDTGPIVDHTYGTDLGYYAFIESSAPTKEKDRARLLYPEMLSTEPKCMTLWYNMRGQMMGSLRVLELNSNGSENLIWTINGEQGPFWLPMTVGIGTRIEPYKLAIEAECGRGYTSDMAIDDLDLREGSCQDCDFENGFCTWVRTTTNSFYWKIWDYSSADGVLDHDHTYMDWRGHFAYVNLSGNGNKRASLISSVMEHFGTICLQFWYSTNVHETQSSSLNVYLSENRTDSVLLWKSSGNEANEWHEALVDMSVTTSFNLVFEVEIEPNCVGIIAVDDIKILPRKCTNVNATVETVKEETVEAGLYAGIVIIIVGVIVIIIVLVLFLVIRKRRKDSLETERSQNKSFDIKFKRPSLTREKSESRQTIAPESVSRASHELIFGERLPASFFYDHIEELVNADDFTYHNGHDLEKGDNSSNITHLAKTELDEKDEGSISTFKPEEKDTNAMINGKTKNVNRHDASIADKQHDDVLLSNPPDTKSQTKPKSDEGGLIQTADIDPVYAKVNKSIKSKLPDKSKHSKQSDKSKRSQHTGENTKSKLEK</sequence>
<organism evidence="5 6">
    <name type="scientific">Sinanodonta woodiana</name>
    <name type="common">Chinese pond mussel</name>
    <name type="synonym">Anodonta woodiana</name>
    <dbReference type="NCBI Taxonomy" id="1069815"/>
    <lineage>
        <taxon>Eukaryota</taxon>
        <taxon>Metazoa</taxon>
        <taxon>Spiralia</taxon>
        <taxon>Lophotrochozoa</taxon>
        <taxon>Mollusca</taxon>
        <taxon>Bivalvia</taxon>
        <taxon>Autobranchia</taxon>
        <taxon>Heteroconchia</taxon>
        <taxon>Palaeoheterodonta</taxon>
        <taxon>Unionida</taxon>
        <taxon>Unionoidea</taxon>
        <taxon>Unionidae</taxon>
        <taxon>Unioninae</taxon>
        <taxon>Sinanodonta</taxon>
    </lineage>
</organism>
<keyword evidence="1" id="KW-0677">Repeat</keyword>
<dbReference type="EMBL" id="JBJQND010000018">
    <property type="protein sequence ID" value="KAL3836125.1"/>
    <property type="molecule type" value="Genomic_DNA"/>
</dbReference>
<feature type="domain" description="MAM" evidence="4">
    <location>
        <begin position="881"/>
        <end position="1039"/>
    </location>
</feature>
<gene>
    <name evidence="5" type="ORF">ACJMK2_021576</name>
</gene>
<dbReference type="PANTHER" id="PTHR23282:SF101">
    <property type="entry name" value="MAM DOMAIN-CONTAINING PROTEIN"/>
    <property type="match status" value="1"/>
</dbReference>
<feature type="domain" description="MAM" evidence="4">
    <location>
        <begin position="573"/>
        <end position="722"/>
    </location>
</feature>
<dbReference type="InterPro" id="IPR013320">
    <property type="entry name" value="ConA-like_dom_sf"/>
</dbReference>
<protein>
    <recommendedName>
        <fullName evidence="4">MAM domain-containing protein</fullName>
    </recommendedName>
</protein>
<dbReference type="PANTHER" id="PTHR23282">
    <property type="entry name" value="APICAL ENDOSOMAL GLYCOPROTEIN PRECURSOR"/>
    <property type="match status" value="1"/>
</dbReference>
<evidence type="ECO:0000256" key="1">
    <source>
        <dbReference type="ARBA" id="ARBA00022737"/>
    </source>
</evidence>
<dbReference type="SUPFAM" id="SSF49899">
    <property type="entry name" value="Concanavalin A-like lectins/glucanases"/>
    <property type="match status" value="7"/>
</dbReference>
<reference evidence="5 6" key="1">
    <citation type="submission" date="2024-11" db="EMBL/GenBank/DDBJ databases">
        <title>Chromosome-level genome assembly of the freshwater bivalve Anodonta woodiana.</title>
        <authorList>
            <person name="Chen X."/>
        </authorList>
    </citation>
    <scope>NUCLEOTIDE SEQUENCE [LARGE SCALE GENOMIC DNA]</scope>
    <source>
        <strain evidence="5">MN2024</strain>
        <tissue evidence="5">Gills</tissue>
    </source>
</reference>
<comment type="caution">
    <text evidence="5">The sequence shown here is derived from an EMBL/GenBank/DDBJ whole genome shotgun (WGS) entry which is preliminary data.</text>
</comment>
<keyword evidence="6" id="KW-1185">Reference proteome</keyword>
<dbReference type="Pfam" id="PF00629">
    <property type="entry name" value="MAM"/>
    <property type="match status" value="7"/>
</dbReference>
<dbReference type="InterPro" id="IPR000998">
    <property type="entry name" value="MAM_dom"/>
</dbReference>
<dbReference type="SMART" id="SM00137">
    <property type="entry name" value="MAM"/>
    <property type="match status" value="6"/>
</dbReference>
<keyword evidence="3" id="KW-0812">Transmembrane</keyword>
<evidence type="ECO:0000256" key="2">
    <source>
        <dbReference type="SAM" id="MobiDB-lite"/>
    </source>
</evidence>
<dbReference type="FunFam" id="2.60.120.200:FF:000128">
    <property type="entry name" value="enteropeptidase isoform X2"/>
    <property type="match status" value="1"/>
</dbReference>
<feature type="domain" description="MAM" evidence="4">
    <location>
        <begin position="283"/>
        <end position="425"/>
    </location>
</feature>
<keyword evidence="3" id="KW-1133">Transmembrane helix</keyword>
<dbReference type="PROSITE" id="PS50060">
    <property type="entry name" value="MAM_2"/>
    <property type="match status" value="7"/>
</dbReference>
<feature type="compositionally biased region" description="Basic and acidic residues" evidence="2">
    <location>
        <begin position="1209"/>
        <end position="1223"/>
    </location>
</feature>
<feature type="domain" description="MAM" evidence="4">
    <location>
        <begin position="424"/>
        <end position="574"/>
    </location>
</feature>
<evidence type="ECO:0000256" key="3">
    <source>
        <dbReference type="SAM" id="Phobius"/>
    </source>
</evidence>
<feature type="region of interest" description="Disordered" evidence="2">
    <location>
        <begin position="1177"/>
        <end position="1294"/>
    </location>
</feature>
<evidence type="ECO:0000313" key="5">
    <source>
        <dbReference type="EMBL" id="KAL3836125.1"/>
    </source>
</evidence>
<proteinExistence type="predicted"/>
<dbReference type="CDD" id="cd06263">
    <property type="entry name" value="MAM"/>
    <property type="match status" value="4"/>
</dbReference>
<evidence type="ECO:0000313" key="6">
    <source>
        <dbReference type="Proteomes" id="UP001634394"/>
    </source>
</evidence>
<feature type="domain" description="MAM" evidence="4">
    <location>
        <begin position="721"/>
        <end position="882"/>
    </location>
</feature>
<dbReference type="Proteomes" id="UP001634394">
    <property type="component" value="Unassembled WGS sequence"/>
</dbReference>
<feature type="domain" description="MAM" evidence="4">
    <location>
        <begin position="125"/>
        <end position="284"/>
    </location>
</feature>
<feature type="domain" description="MAM" evidence="4">
    <location>
        <begin position="1"/>
        <end position="120"/>
    </location>
</feature>
<feature type="compositionally biased region" description="Basic and acidic residues" evidence="2">
    <location>
        <begin position="1264"/>
        <end position="1279"/>
    </location>
</feature>